<dbReference type="PANTHER" id="PTHR33116:SF80">
    <property type="entry name" value="REVERSE TRANSCRIPTASE ZINC-BINDING DOMAIN-CONTAINING PROTEIN"/>
    <property type="match status" value="1"/>
</dbReference>
<dbReference type="PANTHER" id="PTHR33116">
    <property type="entry name" value="REVERSE TRANSCRIPTASE ZINC-BINDING DOMAIN-CONTAINING PROTEIN-RELATED-RELATED"/>
    <property type="match status" value="1"/>
</dbReference>
<dbReference type="CDD" id="cd06222">
    <property type="entry name" value="RNase_H_like"/>
    <property type="match status" value="1"/>
</dbReference>
<evidence type="ECO:0000259" key="2">
    <source>
        <dbReference type="Pfam" id="PF13966"/>
    </source>
</evidence>
<dbReference type="InterPro" id="IPR044730">
    <property type="entry name" value="RNase_H-like_dom_plant"/>
</dbReference>
<evidence type="ECO:0000313" key="4">
    <source>
        <dbReference type="RefSeq" id="XP_027103148.2"/>
    </source>
</evidence>
<dbReference type="GO" id="GO:0003676">
    <property type="term" value="F:nucleic acid binding"/>
    <property type="evidence" value="ECO:0007669"/>
    <property type="project" value="InterPro"/>
</dbReference>
<protein>
    <recommendedName>
        <fullName evidence="5">Reverse transcriptase domain-containing protein</fullName>
    </recommendedName>
</protein>
<name>A0A6P6VJJ1_COFAR</name>
<feature type="domain" description="RNase H type-1" evidence="1">
    <location>
        <begin position="489"/>
        <end position="547"/>
    </location>
</feature>
<dbReference type="GO" id="GO:0004523">
    <property type="term" value="F:RNA-DNA hybrid ribonuclease activity"/>
    <property type="evidence" value="ECO:0007669"/>
    <property type="project" value="InterPro"/>
</dbReference>
<accession>A0A6P6VJJ1</accession>
<gene>
    <name evidence="4" type="primary">LOC113724443</name>
</gene>
<evidence type="ECO:0000313" key="3">
    <source>
        <dbReference type="Proteomes" id="UP001652660"/>
    </source>
</evidence>
<dbReference type="GeneID" id="113724443"/>
<dbReference type="Proteomes" id="UP001652660">
    <property type="component" value="Chromosome 2c"/>
</dbReference>
<dbReference type="InterPro" id="IPR026960">
    <property type="entry name" value="RVT-Znf"/>
</dbReference>
<dbReference type="Pfam" id="PF13456">
    <property type="entry name" value="RVT_3"/>
    <property type="match status" value="1"/>
</dbReference>
<dbReference type="OrthoDB" id="1744944at2759"/>
<dbReference type="InterPro" id="IPR002156">
    <property type="entry name" value="RNaseH_domain"/>
</dbReference>
<feature type="domain" description="Reverse transcriptase zinc-binding" evidence="2">
    <location>
        <begin position="326"/>
        <end position="363"/>
    </location>
</feature>
<organism evidence="3 4">
    <name type="scientific">Coffea arabica</name>
    <name type="common">Arabian coffee</name>
    <dbReference type="NCBI Taxonomy" id="13443"/>
    <lineage>
        <taxon>Eukaryota</taxon>
        <taxon>Viridiplantae</taxon>
        <taxon>Streptophyta</taxon>
        <taxon>Embryophyta</taxon>
        <taxon>Tracheophyta</taxon>
        <taxon>Spermatophyta</taxon>
        <taxon>Magnoliopsida</taxon>
        <taxon>eudicotyledons</taxon>
        <taxon>Gunneridae</taxon>
        <taxon>Pentapetalae</taxon>
        <taxon>asterids</taxon>
        <taxon>lamiids</taxon>
        <taxon>Gentianales</taxon>
        <taxon>Rubiaceae</taxon>
        <taxon>Ixoroideae</taxon>
        <taxon>Gardenieae complex</taxon>
        <taxon>Bertiereae - Coffeeae clade</taxon>
        <taxon>Coffeeae</taxon>
        <taxon>Coffea</taxon>
    </lineage>
</organism>
<dbReference type="Pfam" id="PF13966">
    <property type="entry name" value="zf-RVT"/>
    <property type="match status" value="1"/>
</dbReference>
<reference evidence="4" key="2">
    <citation type="submission" date="2025-08" db="UniProtKB">
        <authorList>
            <consortium name="RefSeq"/>
        </authorList>
    </citation>
    <scope>IDENTIFICATION</scope>
    <source>
        <tissue evidence="4">Leaves</tissue>
    </source>
</reference>
<evidence type="ECO:0008006" key="5">
    <source>
        <dbReference type="Google" id="ProtNLM"/>
    </source>
</evidence>
<evidence type="ECO:0000259" key="1">
    <source>
        <dbReference type="Pfam" id="PF13456"/>
    </source>
</evidence>
<proteinExistence type="predicted"/>
<reference evidence="3" key="1">
    <citation type="journal article" date="2025" name="Foods">
        <title>Unveiling the Microbial Signatures of Arabica Coffee Cherries: Insights into Ripeness Specific Diversity, Functional Traits, and Implications for Quality and Safety.</title>
        <authorList>
            <consortium name="RefSeq"/>
            <person name="Tenea G.N."/>
            <person name="Cifuentes V."/>
            <person name="Reyes P."/>
            <person name="Cevallos-Vallejos M."/>
        </authorList>
    </citation>
    <scope>NUCLEOTIDE SEQUENCE [LARGE SCALE GENOMIC DNA]</scope>
</reference>
<dbReference type="AlphaFoldDB" id="A0A6P6VJJ1"/>
<dbReference type="RefSeq" id="XP_027103148.2">
    <property type="nucleotide sequence ID" value="XM_027247347.2"/>
</dbReference>
<sequence length="589" mass="66549">MGYVSAEGRVPYLAFADDTIIFTRCSETCLLALRDFLLLYQQHSGQKVNIGKSAFLSSSSLPTDLDNLVGSTLGFHKQCFPLKYLGVPLARGRMGAIIFDPLLASLRARLFHWSSKLLSMGGKVILLRHVLSSLPLFLLQALCPPKSVLVAMGRICNSFLWNLNVESRRVHWAAWEKLCFPVQEGGLGVRSFRDSARAFACKSWWQLRKNDSLWADFMHKKYIKGTHPSIAAVDRPPASWRRLLAVREFAESQIRWCLGKGFVDFWYDAWCGDLPLALELGVSDPPHFLVGEFFTSQGWNVLRLREWVPEAVVQRIATIFFSPEQDDVMGKGVTLGSRCNCCQQSHETVSHLFLHGTVAKAVWEHFLKTFGLFPANSSSAASMLTHWFLSHSKVSAVHVRVLVPLLVLWFIWKSRNLARFQAGIFTPTQVISQIEEFLGQMGRARAFARPSFAGDRDCPWASLCNPSRRDIGAMLVSWEKPPTGWLKLNSDASVINGKAAGGGVLRDHWGRVVWAYYKEFGDLDVLATEAQSLLFGLQLCVERGVSSWVRKPCQSGHCALFCERSHTTLDARRQPSFMYFEKPMRWRMH</sequence>
<keyword evidence="3" id="KW-1185">Reference proteome</keyword>